<dbReference type="Pfam" id="PF19054">
    <property type="entry name" value="DUF5753"/>
    <property type="match status" value="1"/>
</dbReference>
<dbReference type="Gene3D" id="1.10.260.40">
    <property type="entry name" value="lambda repressor-like DNA-binding domains"/>
    <property type="match status" value="1"/>
</dbReference>
<dbReference type="AlphaFoldDB" id="A0A6G9Z4K4"/>
<dbReference type="RefSeq" id="WP_167487630.1">
    <property type="nucleotide sequence ID" value="NZ_CP046173.1"/>
</dbReference>
<evidence type="ECO:0000259" key="1">
    <source>
        <dbReference type="PROSITE" id="PS50943"/>
    </source>
</evidence>
<dbReference type="InterPro" id="IPR043917">
    <property type="entry name" value="DUF5753"/>
</dbReference>
<dbReference type="Pfam" id="PF13560">
    <property type="entry name" value="HTH_31"/>
    <property type="match status" value="1"/>
</dbReference>
<dbReference type="InterPro" id="IPR010982">
    <property type="entry name" value="Lambda_DNA-bd_dom_sf"/>
</dbReference>
<dbReference type="InterPro" id="IPR001387">
    <property type="entry name" value="Cro/C1-type_HTH"/>
</dbReference>
<dbReference type="PROSITE" id="PS50943">
    <property type="entry name" value="HTH_CROC1"/>
    <property type="match status" value="1"/>
</dbReference>
<organism evidence="2 3">
    <name type="scientific">Nocardia terpenica</name>
    <dbReference type="NCBI Taxonomy" id="455432"/>
    <lineage>
        <taxon>Bacteria</taxon>
        <taxon>Bacillati</taxon>
        <taxon>Actinomycetota</taxon>
        <taxon>Actinomycetes</taxon>
        <taxon>Mycobacteriales</taxon>
        <taxon>Nocardiaceae</taxon>
        <taxon>Nocardia</taxon>
    </lineage>
</organism>
<proteinExistence type="predicted"/>
<dbReference type="Proteomes" id="UP000500953">
    <property type="component" value="Chromosome"/>
</dbReference>
<gene>
    <name evidence="2" type="ORF">F6W96_20255</name>
</gene>
<dbReference type="SMART" id="SM00530">
    <property type="entry name" value="HTH_XRE"/>
    <property type="match status" value="1"/>
</dbReference>
<accession>A0A6G9Z4K4</accession>
<dbReference type="SUPFAM" id="SSF47413">
    <property type="entry name" value="lambda repressor-like DNA-binding domains"/>
    <property type="match status" value="1"/>
</dbReference>
<sequence>MIDDDSDDEDTTSTLPRRQLGRLLRQAREGTGMSLEHAARLMEWGKSTLGRLERGEKDSVRDREIDDLIDLYGVDEEKAAAIRQLAGQAPTRPWWRSYNDVMTAKFNIYVGLEAGAEAVAIFQPIIVPGLIQTAAYARALDRKFFSEDSDENIERRVDLRLKRQHLIKRRRKPVELTVVLHESVLRTIVGNRRVMAEQLRYLLDLSSRDNIRIRILRFNAGFPTGTVVSQFILLVFPKDAKGKPVEPTIVFVESFAGDAYLEQNDDVRRCRETFRKLWEAAMDDRASRDFIRELAREYENER</sequence>
<reference evidence="2 3" key="1">
    <citation type="journal article" date="2019" name="ACS Chem. Biol.">
        <title>Identification and Mobilization of a Cryptic Antibiotic Biosynthesis Gene Locus from a Human-Pathogenic Nocardia Isolate.</title>
        <authorList>
            <person name="Herisse M."/>
            <person name="Ishida K."/>
            <person name="Porter J.L."/>
            <person name="Howden B."/>
            <person name="Hertweck C."/>
            <person name="Stinear T.P."/>
            <person name="Pidot S.J."/>
        </authorList>
    </citation>
    <scope>NUCLEOTIDE SEQUENCE [LARGE SCALE GENOMIC DNA]</scope>
    <source>
        <strain evidence="2 3">AUSMDU00012715</strain>
    </source>
</reference>
<name>A0A6G9Z4K4_9NOCA</name>
<evidence type="ECO:0000313" key="3">
    <source>
        <dbReference type="Proteomes" id="UP000500953"/>
    </source>
</evidence>
<dbReference type="CDD" id="cd00093">
    <property type="entry name" value="HTH_XRE"/>
    <property type="match status" value="1"/>
</dbReference>
<dbReference type="GO" id="GO:0003677">
    <property type="term" value="F:DNA binding"/>
    <property type="evidence" value="ECO:0007669"/>
    <property type="project" value="InterPro"/>
</dbReference>
<feature type="domain" description="HTH cro/C1-type" evidence="1">
    <location>
        <begin position="24"/>
        <end position="79"/>
    </location>
</feature>
<protein>
    <submittedName>
        <fullName evidence="2">Helix-turn-helix domain-containing protein</fullName>
    </submittedName>
</protein>
<evidence type="ECO:0000313" key="2">
    <source>
        <dbReference type="EMBL" id="QIS20277.1"/>
    </source>
</evidence>
<dbReference type="EMBL" id="CP046173">
    <property type="protein sequence ID" value="QIS20277.1"/>
    <property type="molecule type" value="Genomic_DNA"/>
</dbReference>